<dbReference type="RefSeq" id="WP_079666122.1">
    <property type="nucleotide sequence ID" value="NZ_FUYZ01000002.1"/>
</dbReference>
<protein>
    <submittedName>
        <fullName evidence="5">Por secretion system C-terminal sorting domain-containing protein</fullName>
    </submittedName>
</protein>
<keyword evidence="1 2" id="KW-0732">Signal</keyword>
<feature type="domain" description="Secretion system C-terminal sorting" evidence="4">
    <location>
        <begin position="425"/>
        <end position="485"/>
    </location>
</feature>
<dbReference type="AlphaFoldDB" id="A0A1T5DMG4"/>
<evidence type="ECO:0000256" key="1">
    <source>
        <dbReference type="ARBA" id="ARBA00022729"/>
    </source>
</evidence>
<sequence length="487" mass="51826">MKKRITMLMISVITVGVFNAQEGKAPNELPKGAIVKPVEKPAFLAEFPTTNWSDNADVSWYNATDTNFEISTPEQLAGLAKLTKAGNKMVGKTFKLMQNIDIKAHLWDPIGYNNDNPFSGNFDGNHKTISNLQINRANGDWLGLFGQFVTATVKDLTLDGSKIYGKDTSGGFIANMAINSKATNCHVKNVDLVFTSYNIGGFTGGVLTGSEIDNCSAKGSVVGVNQVGGFAGTSWSNSLIKNSYCEGTVEGQYIVGGFSGFVTFAFGPPTVNKIQDSYSRSNVTATSDTVGGFYGWAQTTGDFKNVYSTGTVTVVTDAGGFLGKVGNLTIANAHFDATNAPLEAVGGFQGEPITLDITGHSTADMKTETFKNTMNGGSATGAWSINPNINNGYPYLNSQPLLSVANTEKSNVIDVVVAPTNADSYLKIITPEGKVSYEIYEMSGKISKKGISAGSQKEVNISSLSKGNYIININSEKGSKSIKFIKK</sequence>
<gene>
    <name evidence="5" type="ORF">SAMN05660477_00851</name>
</gene>
<dbReference type="STRING" id="619805.SAMN05660477_00851"/>
<accession>A0A1T5DMG4</accession>
<evidence type="ECO:0000256" key="2">
    <source>
        <dbReference type="SAM" id="SignalP"/>
    </source>
</evidence>
<dbReference type="OrthoDB" id="9813840at2"/>
<dbReference type="Gene3D" id="2.160.20.110">
    <property type="match status" value="2"/>
</dbReference>
<reference evidence="5 6" key="1">
    <citation type="submission" date="2017-02" db="EMBL/GenBank/DDBJ databases">
        <authorList>
            <person name="Peterson S.W."/>
        </authorList>
    </citation>
    <scope>NUCLEOTIDE SEQUENCE [LARGE SCALE GENOMIC DNA]</scope>
    <source>
        <strain evidence="5 6">DSM 22323</strain>
    </source>
</reference>
<keyword evidence="6" id="KW-1185">Reference proteome</keyword>
<evidence type="ECO:0000313" key="6">
    <source>
        <dbReference type="Proteomes" id="UP000191112"/>
    </source>
</evidence>
<proteinExistence type="predicted"/>
<dbReference type="Pfam" id="PF18962">
    <property type="entry name" value="Por_Secre_tail"/>
    <property type="match status" value="1"/>
</dbReference>
<feature type="chain" id="PRO_5012120413" evidence="2">
    <location>
        <begin position="21"/>
        <end position="487"/>
    </location>
</feature>
<evidence type="ECO:0000259" key="4">
    <source>
        <dbReference type="Pfam" id="PF18962"/>
    </source>
</evidence>
<name>A0A1T5DMG4_9FLAO</name>
<evidence type="ECO:0000259" key="3">
    <source>
        <dbReference type="Pfam" id="PF07581"/>
    </source>
</evidence>
<organism evidence="5 6">
    <name type="scientific">Soonwooa buanensis</name>
    <dbReference type="NCBI Taxonomy" id="619805"/>
    <lineage>
        <taxon>Bacteria</taxon>
        <taxon>Pseudomonadati</taxon>
        <taxon>Bacteroidota</taxon>
        <taxon>Flavobacteriia</taxon>
        <taxon>Flavobacteriales</taxon>
        <taxon>Weeksellaceae</taxon>
        <taxon>Chryseobacterium group</taxon>
        <taxon>Soonwooa</taxon>
    </lineage>
</organism>
<dbReference type="NCBIfam" id="TIGR04183">
    <property type="entry name" value="Por_Secre_tail"/>
    <property type="match status" value="1"/>
</dbReference>
<dbReference type="Proteomes" id="UP000191112">
    <property type="component" value="Unassembled WGS sequence"/>
</dbReference>
<feature type="domain" description="GLUG" evidence="3">
    <location>
        <begin position="196"/>
        <end position="222"/>
    </location>
</feature>
<evidence type="ECO:0000313" key="5">
    <source>
        <dbReference type="EMBL" id="SKB72879.1"/>
    </source>
</evidence>
<dbReference type="EMBL" id="FUYZ01000002">
    <property type="protein sequence ID" value="SKB72879.1"/>
    <property type="molecule type" value="Genomic_DNA"/>
</dbReference>
<feature type="signal peptide" evidence="2">
    <location>
        <begin position="1"/>
        <end position="20"/>
    </location>
</feature>
<dbReference type="InterPro" id="IPR011493">
    <property type="entry name" value="GLUG"/>
</dbReference>
<dbReference type="Pfam" id="PF07581">
    <property type="entry name" value="Glug"/>
    <property type="match status" value="1"/>
</dbReference>
<dbReference type="InterPro" id="IPR026444">
    <property type="entry name" value="Secre_tail"/>
</dbReference>